<keyword evidence="5" id="KW-0862">Zinc</keyword>
<evidence type="ECO:0000256" key="4">
    <source>
        <dbReference type="ARBA" id="ARBA00022692"/>
    </source>
</evidence>
<keyword evidence="7" id="KW-0472">Membrane</keyword>
<feature type="domain" description="Cation efflux protein transmembrane" evidence="9">
    <location>
        <begin position="16"/>
        <end position="318"/>
    </location>
</feature>
<evidence type="ECO:0000256" key="7">
    <source>
        <dbReference type="ARBA" id="ARBA00023136"/>
    </source>
</evidence>
<dbReference type="STRING" id="102285.A0A158QJ38"/>
<dbReference type="InterPro" id="IPR058533">
    <property type="entry name" value="Cation_efflux_TM"/>
</dbReference>
<gene>
    <name evidence="11" type="ORF">HNAJ_LOCUS10835</name>
</gene>
<keyword evidence="3" id="KW-0813">Transport</keyword>
<dbReference type="AlphaFoldDB" id="A0A158QJ38"/>
<evidence type="ECO:0000313" key="11">
    <source>
        <dbReference type="EMBL" id="VDO08901.1"/>
    </source>
</evidence>
<evidence type="ECO:0000256" key="2">
    <source>
        <dbReference type="ARBA" id="ARBA00008873"/>
    </source>
</evidence>
<feature type="compositionally biased region" description="Polar residues" evidence="8">
    <location>
        <begin position="464"/>
        <end position="475"/>
    </location>
</feature>
<dbReference type="WBParaSite" id="HNAJ_0001084001-mRNA-1">
    <property type="protein sequence ID" value="HNAJ_0001084001-mRNA-1"/>
    <property type="gene ID" value="HNAJ_0001084001"/>
</dbReference>
<evidence type="ECO:0000256" key="6">
    <source>
        <dbReference type="ARBA" id="ARBA00022989"/>
    </source>
</evidence>
<dbReference type="GO" id="GO:0010312">
    <property type="term" value="P:detoxification of zinc ion"/>
    <property type="evidence" value="ECO:0007669"/>
    <property type="project" value="TreeGrafter"/>
</dbReference>
<dbReference type="PANTHER" id="PTHR45820">
    <property type="entry name" value="FI23527P1"/>
    <property type="match status" value="1"/>
</dbReference>
<dbReference type="Pfam" id="PF01545">
    <property type="entry name" value="Cation_efflux"/>
    <property type="match status" value="1"/>
</dbReference>
<dbReference type="Pfam" id="PF16916">
    <property type="entry name" value="ZT_dimer"/>
    <property type="match status" value="1"/>
</dbReference>
<organism evidence="13">
    <name type="scientific">Rodentolepis nana</name>
    <name type="common">Dwarf tapeworm</name>
    <name type="synonym">Hymenolepis nana</name>
    <dbReference type="NCBI Taxonomy" id="102285"/>
    <lineage>
        <taxon>Eukaryota</taxon>
        <taxon>Metazoa</taxon>
        <taxon>Spiralia</taxon>
        <taxon>Lophotrochozoa</taxon>
        <taxon>Platyhelminthes</taxon>
        <taxon>Cestoda</taxon>
        <taxon>Eucestoda</taxon>
        <taxon>Cyclophyllidea</taxon>
        <taxon>Hymenolepididae</taxon>
        <taxon>Rodentolepis</taxon>
    </lineage>
</organism>
<proteinExistence type="inferred from homology"/>
<feature type="compositionally biased region" description="Low complexity" evidence="8">
    <location>
        <begin position="482"/>
        <end position="494"/>
    </location>
</feature>
<feature type="region of interest" description="Disordered" evidence="8">
    <location>
        <begin position="369"/>
        <end position="404"/>
    </location>
</feature>
<dbReference type="PANTHER" id="PTHR45820:SF4">
    <property type="entry name" value="ZINC TRANSPORTER 63C, ISOFORM F"/>
    <property type="match status" value="1"/>
</dbReference>
<dbReference type="OrthoDB" id="29444at2759"/>
<evidence type="ECO:0000259" key="9">
    <source>
        <dbReference type="Pfam" id="PF01545"/>
    </source>
</evidence>
<dbReference type="Proteomes" id="UP000278807">
    <property type="component" value="Unassembled WGS sequence"/>
</dbReference>
<sequence>MSGHQHLNLPKTHRLVLMMVLVILFMLAELITGYWCHSLALVADAFHMISDFMALIVGLVATRIAKKPKSSRNTFGWQRAEVMGSLINSVMLIALCFTILINAIERFIFLEEINNPKLMFYVGVGGLVVNILGLIITGGHGHSHGPAPVEGVVEELRQDIVDCEKMEVGVNTNVTPNGNIGSYEAMDSEFLASNVQTRRKSDCCSCLSTLQYLRRPSDTDQDHENCHLAPCRNIKPRKVAKETRSMNMQAVFLHILADFFGSVIVVTCALVIWLVPGNPQDSHYKWKLYLDPCLSICMVLIISISTIPLTLKSILILLQSVPREICVKNVKNRIEKIEGIVKIHDLHVWRLQPDCIIGTVHLRIRGLPEGEEDERRKDGHVAEYQQEQREEKMKKPVKRGKSSGTDYVEVARKVKAIFHENNIHCTTIQPEFEDGTTDNPEECLYDCGPDETCCPTTCCATQNQDPNDTGTSNNPKRLKNGSSSVTPTPVVISPAGIPEATISLRDDYQGATEDGNNNL</sequence>
<feature type="compositionally biased region" description="Basic and acidic residues" evidence="8">
    <location>
        <begin position="373"/>
        <end position="394"/>
    </location>
</feature>
<dbReference type="EMBL" id="UZAE01013243">
    <property type="protein sequence ID" value="VDO08901.1"/>
    <property type="molecule type" value="Genomic_DNA"/>
</dbReference>
<evidence type="ECO:0000313" key="13">
    <source>
        <dbReference type="WBParaSite" id="HNAJ_0001084001-mRNA-1"/>
    </source>
</evidence>
<reference evidence="11 12" key="2">
    <citation type="submission" date="2018-11" db="EMBL/GenBank/DDBJ databases">
        <authorList>
            <consortium name="Pathogen Informatics"/>
        </authorList>
    </citation>
    <scope>NUCLEOTIDE SEQUENCE [LARGE SCALE GENOMIC DNA]</scope>
</reference>
<evidence type="ECO:0000256" key="3">
    <source>
        <dbReference type="ARBA" id="ARBA00022448"/>
    </source>
</evidence>
<keyword evidence="4" id="KW-0812">Transmembrane</keyword>
<accession>A0A158QJ38</accession>
<dbReference type="InterPro" id="IPR027470">
    <property type="entry name" value="Cation_efflux_CTD"/>
</dbReference>
<feature type="region of interest" description="Disordered" evidence="8">
    <location>
        <begin position="464"/>
        <end position="519"/>
    </location>
</feature>
<evidence type="ECO:0000256" key="5">
    <source>
        <dbReference type="ARBA" id="ARBA00022833"/>
    </source>
</evidence>
<evidence type="ECO:0000259" key="10">
    <source>
        <dbReference type="Pfam" id="PF16916"/>
    </source>
</evidence>
<dbReference type="GO" id="GO:0016020">
    <property type="term" value="C:membrane"/>
    <property type="evidence" value="ECO:0007669"/>
    <property type="project" value="UniProtKB-SubCell"/>
</dbReference>
<dbReference type="InterPro" id="IPR002524">
    <property type="entry name" value="Cation_efflux"/>
</dbReference>
<dbReference type="InterPro" id="IPR027469">
    <property type="entry name" value="Cation_efflux_TMD_sf"/>
</dbReference>
<dbReference type="SUPFAM" id="SSF161111">
    <property type="entry name" value="Cation efflux protein transmembrane domain-like"/>
    <property type="match status" value="1"/>
</dbReference>
<keyword evidence="12" id="KW-1185">Reference proteome</keyword>
<comment type="similarity">
    <text evidence="2">Belongs to the cation diffusion facilitator (CDF) transporter (TC 2.A.4) family. SLC30A subfamily.</text>
</comment>
<dbReference type="GO" id="GO:0006882">
    <property type="term" value="P:intracellular zinc ion homeostasis"/>
    <property type="evidence" value="ECO:0007669"/>
    <property type="project" value="TreeGrafter"/>
</dbReference>
<dbReference type="NCBIfam" id="TIGR01297">
    <property type="entry name" value="CDF"/>
    <property type="match status" value="1"/>
</dbReference>
<evidence type="ECO:0000256" key="1">
    <source>
        <dbReference type="ARBA" id="ARBA00004141"/>
    </source>
</evidence>
<keyword evidence="6" id="KW-1133">Transmembrane helix</keyword>
<feature type="domain" description="Cation efflux protein cytoplasmic" evidence="10">
    <location>
        <begin position="322"/>
        <end position="365"/>
    </location>
</feature>
<dbReference type="GO" id="GO:0005385">
    <property type="term" value="F:zinc ion transmembrane transporter activity"/>
    <property type="evidence" value="ECO:0007669"/>
    <property type="project" value="TreeGrafter"/>
</dbReference>
<protein>
    <submittedName>
        <fullName evidence="13">Zinc/cadmium resistance protein</fullName>
    </submittedName>
</protein>
<evidence type="ECO:0000313" key="12">
    <source>
        <dbReference type="Proteomes" id="UP000278807"/>
    </source>
</evidence>
<evidence type="ECO:0000256" key="8">
    <source>
        <dbReference type="SAM" id="MobiDB-lite"/>
    </source>
</evidence>
<reference evidence="13" key="1">
    <citation type="submission" date="2016-04" db="UniProtKB">
        <authorList>
            <consortium name="WormBaseParasite"/>
        </authorList>
    </citation>
    <scope>IDENTIFICATION</scope>
</reference>
<dbReference type="Gene3D" id="1.20.1510.10">
    <property type="entry name" value="Cation efflux protein transmembrane domain"/>
    <property type="match status" value="2"/>
</dbReference>
<name>A0A158QJ38_RODNA</name>
<comment type="subcellular location">
    <subcellularLocation>
        <location evidence="1">Membrane</location>
        <topology evidence="1">Multi-pass membrane protein</topology>
    </subcellularLocation>
</comment>